<feature type="domain" description="ATP-cone" evidence="4">
    <location>
        <begin position="5"/>
        <end position="94"/>
    </location>
</feature>
<evidence type="ECO:0000256" key="1">
    <source>
        <dbReference type="ARBA" id="ARBA00022741"/>
    </source>
</evidence>
<dbReference type="HOGENOM" id="CLU_002707_0_2_9"/>
<dbReference type="GO" id="GO:0008998">
    <property type="term" value="F:ribonucleoside-triphosphate reductase (thioredoxin) activity"/>
    <property type="evidence" value="ECO:0007669"/>
    <property type="project" value="InterPro"/>
</dbReference>
<evidence type="ECO:0000256" key="2">
    <source>
        <dbReference type="ARBA" id="ARBA00022840"/>
    </source>
</evidence>
<accession>C9RCQ3</accession>
<evidence type="ECO:0000313" key="6">
    <source>
        <dbReference type="Proteomes" id="UP000002620"/>
    </source>
</evidence>
<dbReference type="PANTHER" id="PTHR21075">
    <property type="entry name" value="ANAEROBIC RIBONUCLEOSIDE-TRIPHOSPHATE REDUCTASE"/>
    <property type="match status" value="1"/>
</dbReference>
<organism evidence="5 6">
    <name type="scientific">Ammonifex degensii (strain DSM 10501 / KC4)</name>
    <dbReference type="NCBI Taxonomy" id="429009"/>
    <lineage>
        <taxon>Bacteria</taxon>
        <taxon>Bacillati</taxon>
        <taxon>Bacillota</taxon>
        <taxon>Clostridia</taxon>
        <taxon>Thermoanaerobacterales</taxon>
        <taxon>Thermoanaerobacteraceae</taxon>
        <taxon>Ammonifex</taxon>
    </lineage>
</organism>
<dbReference type="InterPro" id="IPR005144">
    <property type="entry name" value="ATP-cone_dom"/>
</dbReference>
<keyword evidence="2 3" id="KW-0067">ATP-binding</keyword>
<evidence type="ECO:0000259" key="4">
    <source>
        <dbReference type="PROSITE" id="PS51161"/>
    </source>
</evidence>
<proteinExistence type="predicted"/>
<protein>
    <submittedName>
        <fullName evidence="5">Anaerobic ribonucleoside-triphosphate reductase</fullName>
    </submittedName>
</protein>
<dbReference type="NCBIfam" id="NF006126">
    <property type="entry name" value="PRK08270.1"/>
    <property type="match status" value="1"/>
</dbReference>
<reference evidence="5 6" key="1">
    <citation type="submission" date="2009-10" db="EMBL/GenBank/DDBJ databases">
        <title>Complete sequence of chromosome of Ammonifex degensii KC4.</title>
        <authorList>
            <consortium name="US DOE Joint Genome Institute"/>
            <person name="Kerfeld C."/>
            <person name="Goodner B."/>
            <person name="Huber H."/>
            <person name="Stetter K."/>
            <person name="Lucas S."/>
            <person name="Copeland A."/>
            <person name="Lapidus A."/>
            <person name="Glavina del Rio T."/>
            <person name="Dalin E."/>
            <person name="Tice H."/>
            <person name="Bruce D."/>
            <person name="Goodwin L."/>
            <person name="Pitluck S."/>
            <person name="Saunders E."/>
            <person name="Brettin T."/>
            <person name="Detter J.C."/>
            <person name="Han C."/>
            <person name="Larimer F."/>
            <person name="Land M."/>
            <person name="Hauser L."/>
            <person name="Kyrpides N."/>
            <person name="Ovchinnikova G."/>
            <person name="Richardson P."/>
        </authorList>
    </citation>
    <scope>NUCLEOTIDE SEQUENCE [LARGE SCALE GENOMIC DNA]</scope>
    <source>
        <strain evidence="6">DSM 10501 / KC4</strain>
    </source>
</reference>
<dbReference type="Pfam" id="PF13597">
    <property type="entry name" value="NRDD"/>
    <property type="match status" value="1"/>
</dbReference>
<dbReference type="EMBL" id="CP001785">
    <property type="protein sequence ID" value="ACX52030.1"/>
    <property type="molecule type" value="Genomic_DNA"/>
</dbReference>
<dbReference type="GO" id="GO:0006260">
    <property type="term" value="P:DNA replication"/>
    <property type="evidence" value="ECO:0007669"/>
    <property type="project" value="InterPro"/>
</dbReference>
<dbReference type="Proteomes" id="UP000002620">
    <property type="component" value="Chromosome"/>
</dbReference>
<dbReference type="eggNOG" id="COG1328">
    <property type="taxonomic scope" value="Bacteria"/>
</dbReference>
<dbReference type="PROSITE" id="PS51161">
    <property type="entry name" value="ATP_CONE"/>
    <property type="match status" value="1"/>
</dbReference>
<evidence type="ECO:0000313" key="5">
    <source>
        <dbReference type="EMBL" id="ACX52030.1"/>
    </source>
</evidence>
<dbReference type="STRING" id="429009.Adeg_0892"/>
<dbReference type="Pfam" id="PF03477">
    <property type="entry name" value="ATP-cone"/>
    <property type="match status" value="1"/>
</dbReference>
<dbReference type="GO" id="GO:0005524">
    <property type="term" value="F:ATP binding"/>
    <property type="evidence" value="ECO:0007669"/>
    <property type="project" value="UniProtKB-UniRule"/>
</dbReference>
<dbReference type="RefSeq" id="WP_015738907.1">
    <property type="nucleotide sequence ID" value="NC_013385.1"/>
</dbReference>
<dbReference type="CDD" id="cd01675">
    <property type="entry name" value="RNR_III"/>
    <property type="match status" value="1"/>
</dbReference>
<dbReference type="SUPFAM" id="SSF51998">
    <property type="entry name" value="PFL-like glycyl radical enzymes"/>
    <property type="match status" value="1"/>
</dbReference>
<dbReference type="AlphaFoldDB" id="C9RCQ3"/>
<gene>
    <name evidence="5" type="ordered locus">Adeg_0892</name>
</gene>
<name>C9RCQ3_AMMDK</name>
<keyword evidence="1 3" id="KW-0547">Nucleotide-binding</keyword>
<dbReference type="GO" id="GO:0004748">
    <property type="term" value="F:ribonucleoside-diphosphate reductase activity, thioredoxin disulfide as acceptor"/>
    <property type="evidence" value="ECO:0007669"/>
    <property type="project" value="TreeGrafter"/>
</dbReference>
<evidence type="ECO:0000256" key="3">
    <source>
        <dbReference type="PROSITE-ProRule" id="PRU00492"/>
    </source>
</evidence>
<dbReference type="InterPro" id="IPR012833">
    <property type="entry name" value="NrdD"/>
</dbReference>
<keyword evidence="6" id="KW-1185">Reference proteome</keyword>
<dbReference type="Gene3D" id="3.20.70.20">
    <property type="match status" value="1"/>
</dbReference>
<dbReference type="GO" id="GO:0009265">
    <property type="term" value="P:2'-deoxyribonucleotide biosynthetic process"/>
    <property type="evidence" value="ECO:0007669"/>
    <property type="project" value="TreeGrafter"/>
</dbReference>
<dbReference type="NCBIfam" id="TIGR02487">
    <property type="entry name" value="NrdD"/>
    <property type="match status" value="1"/>
</dbReference>
<dbReference type="GO" id="GO:0031250">
    <property type="term" value="C:anaerobic ribonucleoside-triphosphate reductase complex"/>
    <property type="evidence" value="ECO:0007669"/>
    <property type="project" value="TreeGrafter"/>
</dbReference>
<dbReference type="PANTHER" id="PTHR21075:SF0">
    <property type="entry name" value="ANAEROBIC RIBONUCLEOSIDE-TRIPHOSPHATE REDUCTASE"/>
    <property type="match status" value="1"/>
</dbReference>
<dbReference type="KEGG" id="adg:Adeg_0892"/>
<sequence length="695" mass="78192">MVVPGTIVKRDGRVVPFDAARITVAVTKAAAATGEAVDTGEVTRCVLEELARSGVTVPTVEQVQDLVETCLMRLGYYRTAKAYILYRDQRRQIREMKALVSQSLIDQYLEEVDWRIKENANAGYSLQGLNNYLVGALAAEYWLEKVYPKEVREAHKNGDLHLHDLNLVAPYCMGWDLQSLLREGFNGVPGYTESSPPKHLRSALGQLYNFVYTLQGECAGAQAVSNFDTLLAPFVRADGLKYDQVKQAVQEFVFNLNVPTRVGFQTPFSNITLDVVVPEFLAKEPAVAGGKEMSFTYGDLQEEAEMIGRAFCEVMLEGDMRGRGFTFPIPTYNVTREFYDRPVAREVFRLAAKYGSPYFANFVNSDMKPEDVRSMCCRLRIDNRELYKRGGGLFGANPLTGSIGVVTLNLPRLAYLAKDEKDFFARLARLASIAVTALEVKRKALERFAEMGLYPFTVRYLSGVKKRFGKLFANHFSTIGLVGGNEMCLNLLGVGIGHPEGRAFALRVLEFLREFCRSAQERTGNLYNLEATPAEGCSYRLARIDKAKFPGIIVANEEDWKRGAEPYYTNSTHLPVDATDDPWEYLEHQDELQCAYTGGTVVHIWIGEEKPDPDACAEFVRRVFEGFRLPYLTLTPTYSVCPSHGRIGGRHDTCPQCGAECEVYSRVVGYYRPVSRWNAGKREEFRDRKMFRVGT</sequence>